<reference evidence="12" key="1">
    <citation type="submission" date="2017-09" db="EMBL/GenBank/DDBJ databases">
        <title>Depth-based differentiation of microbial function through sediment-hosted aquifers and enrichment of novel symbionts in the deep terrestrial subsurface.</title>
        <authorList>
            <person name="Probst A.J."/>
            <person name="Ladd B."/>
            <person name="Jarett J.K."/>
            <person name="Geller-Mcgrath D.E."/>
            <person name="Sieber C.M.K."/>
            <person name="Emerson J.B."/>
            <person name="Anantharaman K."/>
            <person name="Thomas B.C."/>
            <person name="Malmstrom R."/>
            <person name="Stieglmeier M."/>
            <person name="Klingl A."/>
            <person name="Woyke T."/>
            <person name="Ryan C.M."/>
            <person name="Banfield J.F."/>
        </authorList>
    </citation>
    <scope>NUCLEOTIDE SEQUENCE [LARGE SCALE GENOMIC DNA]</scope>
</reference>
<dbReference type="GO" id="GO:0008654">
    <property type="term" value="P:phospholipid biosynthetic process"/>
    <property type="evidence" value="ECO:0007669"/>
    <property type="project" value="UniProtKB-UniRule"/>
</dbReference>
<feature type="transmembrane region" description="Helical" evidence="10">
    <location>
        <begin position="120"/>
        <end position="142"/>
    </location>
</feature>
<keyword evidence="1 10" id="KW-1003">Cell membrane</keyword>
<dbReference type="Proteomes" id="UP000229972">
    <property type="component" value="Unassembled WGS sequence"/>
</dbReference>
<keyword evidence="2 10" id="KW-0444">Lipid biosynthesis</keyword>
<evidence type="ECO:0000256" key="5">
    <source>
        <dbReference type="ARBA" id="ARBA00022989"/>
    </source>
</evidence>
<keyword evidence="6 10" id="KW-0443">Lipid metabolism</keyword>
<keyword evidence="11" id="KW-0012">Acyltransferase</keyword>
<comment type="similarity">
    <text evidence="10">Belongs to the PlsY family.</text>
</comment>
<dbReference type="GO" id="GO:0043772">
    <property type="term" value="F:acyl-phosphate glycerol-3-phosphate acyltransferase activity"/>
    <property type="evidence" value="ECO:0007669"/>
    <property type="project" value="UniProtKB-UniRule"/>
</dbReference>
<keyword evidence="9 10" id="KW-1208">Phospholipid metabolism</keyword>
<keyword evidence="8 10" id="KW-0594">Phospholipid biosynthesis</keyword>
<comment type="caution">
    <text evidence="10">Lacks conserved residue(s) required for the propagation of feature annotation.</text>
</comment>
<proteinExistence type="inferred from homology"/>
<comment type="subunit">
    <text evidence="10">Probably interacts with PlsX.</text>
</comment>
<comment type="catalytic activity">
    <reaction evidence="10">
        <text>an acyl phosphate + sn-glycerol 3-phosphate = a 1-acyl-sn-glycero-3-phosphate + phosphate</text>
        <dbReference type="Rhea" id="RHEA:34075"/>
        <dbReference type="ChEBI" id="CHEBI:43474"/>
        <dbReference type="ChEBI" id="CHEBI:57597"/>
        <dbReference type="ChEBI" id="CHEBI:57970"/>
        <dbReference type="ChEBI" id="CHEBI:59918"/>
        <dbReference type="EC" id="2.3.1.275"/>
    </reaction>
</comment>
<dbReference type="PANTHER" id="PTHR30309:SF0">
    <property type="entry name" value="GLYCEROL-3-PHOSPHATE ACYLTRANSFERASE-RELATED"/>
    <property type="match status" value="1"/>
</dbReference>
<keyword evidence="5 10" id="KW-1133">Transmembrane helix</keyword>
<keyword evidence="7 10" id="KW-0472">Membrane</keyword>
<dbReference type="AlphaFoldDB" id="A0A2H0V9E8"/>
<evidence type="ECO:0000256" key="2">
    <source>
        <dbReference type="ARBA" id="ARBA00022516"/>
    </source>
</evidence>
<dbReference type="EMBL" id="PFAL01000011">
    <property type="protein sequence ID" value="PIR95734.1"/>
    <property type="molecule type" value="Genomic_DNA"/>
</dbReference>
<dbReference type="NCBIfam" id="TIGR00023">
    <property type="entry name" value="glycerol-3-phosphate 1-O-acyltransferase PlsY"/>
    <property type="match status" value="1"/>
</dbReference>
<dbReference type="InterPro" id="IPR003811">
    <property type="entry name" value="G3P_acylTferase_PlsY"/>
</dbReference>
<evidence type="ECO:0000256" key="1">
    <source>
        <dbReference type="ARBA" id="ARBA00022475"/>
    </source>
</evidence>
<evidence type="ECO:0000256" key="8">
    <source>
        <dbReference type="ARBA" id="ARBA00023209"/>
    </source>
</evidence>
<comment type="function">
    <text evidence="10">Catalyzes the transfer of an acyl group from acyl-phosphate (acyl-PO(4)) to glycerol-3-phosphate (G3P) to form lysophosphatidic acid (LPA). This enzyme utilizes acyl-phosphate as fatty acyl donor, but not acyl-CoA or acyl-ACP.</text>
</comment>
<comment type="pathway">
    <text evidence="10">Lipid metabolism; phospholipid metabolism.</text>
</comment>
<evidence type="ECO:0000313" key="12">
    <source>
        <dbReference type="Proteomes" id="UP000229972"/>
    </source>
</evidence>
<accession>A0A2H0V9E8</accession>
<organism evidence="11 12">
    <name type="scientific">Candidatus Falkowbacteria bacterium CG10_big_fil_rev_8_21_14_0_10_37_18</name>
    <dbReference type="NCBI Taxonomy" id="1974562"/>
    <lineage>
        <taxon>Bacteria</taxon>
        <taxon>Candidatus Falkowiibacteriota</taxon>
    </lineage>
</organism>
<name>A0A2H0V9E8_9BACT</name>
<evidence type="ECO:0000256" key="6">
    <source>
        <dbReference type="ARBA" id="ARBA00023098"/>
    </source>
</evidence>
<dbReference type="EC" id="2.3.1.275" evidence="10"/>
<keyword evidence="3 10" id="KW-0808">Transferase</keyword>
<evidence type="ECO:0000256" key="10">
    <source>
        <dbReference type="HAMAP-Rule" id="MF_01043"/>
    </source>
</evidence>
<gene>
    <name evidence="10 11" type="primary">plsY</name>
    <name evidence="11" type="ORF">COT93_00775</name>
</gene>
<dbReference type="GO" id="GO:0005886">
    <property type="term" value="C:plasma membrane"/>
    <property type="evidence" value="ECO:0007669"/>
    <property type="project" value="UniProtKB-SubCell"/>
</dbReference>
<sequence length="216" mass="23425">MKSGEKIMFLFICLLLSAYLLGSVSSSNIIAKAHDIDLKNVGSGNFGATNTLRALGWKLGLLTLLLDAFKGAILVIVSWNILSLPLWQVAIISLAVIIGHAYSVFLGFKGGKAIATGGGIFLVLNPLAAVIAILVFVIIYYFTKYVSLGSLYAATAILVSQGLKGRSCAWGDNLYITIFSVLVLVLVLYLHRSNIVKLWHNTENKTYLKTRSTEVN</sequence>
<feature type="transmembrane region" description="Helical" evidence="10">
    <location>
        <begin position="173"/>
        <end position="190"/>
    </location>
</feature>
<evidence type="ECO:0000256" key="7">
    <source>
        <dbReference type="ARBA" id="ARBA00023136"/>
    </source>
</evidence>
<protein>
    <recommendedName>
        <fullName evidence="10">Glycerol-3-phosphate acyltransferase</fullName>
    </recommendedName>
    <alternativeName>
        <fullName evidence="10">Acyl-PO4 G3P acyltransferase</fullName>
    </alternativeName>
    <alternativeName>
        <fullName evidence="10">Acyl-phosphate--glycerol-3-phosphate acyltransferase</fullName>
    </alternativeName>
    <alternativeName>
        <fullName evidence="10">G3P acyltransferase</fullName>
        <shortName evidence="10">GPAT</shortName>
        <ecNumber evidence="10">2.3.1.275</ecNumber>
    </alternativeName>
    <alternativeName>
        <fullName evidence="10">Lysophosphatidic acid synthase</fullName>
        <shortName evidence="10">LPA synthase</shortName>
    </alternativeName>
</protein>
<feature type="transmembrane region" description="Helical" evidence="10">
    <location>
        <begin position="86"/>
        <end position="108"/>
    </location>
</feature>
<dbReference type="PANTHER" id="PTHR30309">
    <property type="entry name" value="INNER MEMBRANE PROTEIN YGIH"/>
    <property type="match status" value="1"/>
</dbReference>
<dbReference type="UniPathway" id="UPA00085"/>
<evidence type="ECO:0000256" key="4">
    <source>
        <dbReference type="ARBA" id="ARBA00022692"/>
    </source>
</evidence>
<keyword evidence="4 10" id="KW-0812">Transmembrane</keyword>
<comment type="subcellular location">
    <subcellularLocation>
        <location evidence="10">Cell membrane</location>
        <topology evidence="10">Multi-pass membrane protein</topology>
    </subcellularLocation>
</comment>
<evidence type="ECO:0000256" key="9">
    <source>
        <dbReference type="ARBA" id="ARBA00023264"/>
    </source>
</evidence>
<evidence type="ECO:0000313" key="11">
    <source>
        <dbReference type="EMBL" id="PIR95734.1"/>
    </source>
</evidence>
<dbReference type="SMART" id="SM01207">
    <property type="entry name" value="G3P_acyltransf"/>
    <property type="match status" value="1"/>
</dbReference>
<dbReference type="HAMAP" id="MF_01043">
    <property type="entry name" value="PlsY"/>
    <property type="match status" value="1"/>
</dbReference>
<evidence type="ECO:0000256" key="3">
    <source>
        <dbReference type="ARBA" id="ARBA00022679"/>
    </source>
</evidence>
<dbReference type="Pfam" id="PF02660">
    <property type="entry name" value="G3P_acyltransf"/>
    <property type="match status" value="1"/>
</dbReference>
<comment type="caution">
    <text evidence="11">The sequence shown here is derived from an EMBL/GenBank/DDBJ whole genome shotgun (WGS) entry which is preliminary data.</text>
</comment>